<name>A0A0A9ER32_ARUDO</name>
<evidence type="ECO:0000313" key="1">
    <source>
        <dbReference type="EMBL" id="JAE01469.1"/>
    </source>
</evidence>
<dbReference type="AlphaFoldDB" id="A0A0A9ER32"/>
<proteinExistence type="predicted"/>
<organism evidence="1">
    <name type="scientific">Arundo donax</name>
    <name type="common">Giant reed</name>
    <name type="synonym">Donax arundinaceus</name>
    <dbReference type="NCBI Taxonomy" id="35708"/>
    <lineage>
        <taxon>Eukaryota</taxon>
        <taxon>Viridiplantae</taxon>
        <taxon>Streptophyta</taxon>
        <taxon>Embryophyta</taxon>
        <taxon>Tracheophyta</taxon>
        <taxon>Spermatophyta</taxon>
        <taxon>Magnoliopsida</taxon>
        <taxon>Liliopsida</taxon>
        <taxon>Poales</taxon>
        <taxon>Poaceae</taxon>
        <taxon>PACMAD clade</taxon>
        <taxon>Arundinoideae</taxon>
        <taxon>Arundineae</taxon>
        <taxon>Arundo</taxon>
    </lineage>
</organism>
<dbReference type="EMBL" id="GBRH01196427">
    <property type="protein sequence ID" value="JAE01469.1"/>
    <property type="molecule type" value="Transcribed_RNA"/>
</dbReference>
<accession>A0A0A9ER32</accession>
<reference evidence="1" key="2">
    <citation type="journal article" date="2015" name="Data Brief">
        <title>Shoot transcriptome of the giant reed, Arundo donax.</title>
        <authorList>
            <person name="Barrero R.A."/>
            <person name="Guerrero F.D."/>
            <person name="Moolhuijzen P."/>
            <person name="Goolsby J.A."/>
            <person name="Tidwell J."/>
            <person name="Bellgard S.E."/>
            <person name="Bellgard M.I."/>
        </authorList>
    </citation>
    <scope>NUCLEOTIDE SEQUENCE</scope>
    <source>
        <tissue evidence="1">Shoot tissue taken approximately 20 cm above the soil surface</tissue>
    </source>
</reference>
<sequence length="47" mass="5577">MRGARGVLVVVLGFGKHMDSIRFLFKTRVYLLRLQTYQYQMSIWILA</sequence>
<protein>
    <submittedName>
        <fullName evidence="1">Uncharacterized protein</fullName>
    </submittedName>
</protein>
<reference evidence="1" key="1">
    <citation type="submission" date="2014-09" db="EMBL/GenBank/DDBJ databases">
        <authorList>
            <person name="Magalhaes I.L.F."/>
            <person name="Oliveira U."/>
            <person name="Santos F.R."/>
            <person name="Vidigal T.H.D.A."/>
            <person name="Brescovit A.D."/>
            <person name="Santos A.J."/>
        </authorList>
    </citation>
    <scope>NUCLEOTIDE SEQUENCE</scope>
    <source>
        <tissue evidence="1">Shoot tissue taken approximately 20 cm above the soil surface</tissue>
    </source>
</reference>